<evidence type="ECO:0000313" key="2">
    <source>
        <dbReference type="EMBL" id="GMT25569.1"/>
    </source>
</evidence>
<dbReference type="AlphaFoldDB" id="A0AAV5W6R7"/>
<comment type="caution">
    <text evidence="2">The sequence shown here is derived from an EMBL/GenBank/DDBJ whole genome shotgun (WGS) entry which is preliminary data.</text>
</comment>
<dbReference type="EMBL" id="BTSY01000004">
    <property type="protein sequence ID" value="GMT25569.1"/>
    <property type="molecule type" value="Genomic_DNA"/>
</dbReference>
<gene>
    <name evidence="2" type="ORF">PFISCL1PPCAC_16866</name>
</gene>
<keyword evidence="3" id="KW-1185">Reference proteome</keyword>
<evidence type="ECO:0000313" key="3">
    <source>
        <dbReference type="Proteomes" id="UP001432322"/>
    </source>
</evidence>
<accession>A0AAV5W6R7</accession>
<feature type="compositionally biased region" description="Acidic residues" evidence="1">
    <location>
        <begin position="141"/>
        <end position="153"/>
    </location>
</feature>
<reference evidence="2" key="1">
    <citation type="submission" date="2023-10" db="EMBL/GenBank/DDBJ databases">
        <title>Genome assembly of Pristionchus species.</title>
        <authorList>
            <person name="Yoshida K."/>
            <person name="Sommer R.J."/>
        </authorList>
    </citation>
    <scope>NUCLEOTIDE SEQUENCE</scope>
    <source>
        <strain evidence="2">RS5133</strain>
    </source>
</reference>
<evidence type="ECO:0000256" key="1">
    <source>
        <dbReference type="SAM" id="MobiDB-lite"/>
    </source>
</evidence>
<feature type="non-terminal residue" evidence="2">
    <location>
        <position position="153"/>
    </location>
</feature>
<name>A0AAV5W6R7_9BILA</name>
<proteinExistence type="predicted"/>
<feature type="region of interest" description="Disordered" evidence="1">
    <location>
        <begin position="130"/>
        <end position="153"/>
    </location>
</feature>
<sequence>MGREGTEGIKPSTFAKVWAFFVEENAALPLVDRDEVKSAKESMQFVKADTQPRADEAALSAEASDAVLARSEDVHEQLIVGTSEQAIPVDAAIVTPSKDAHEQIIVGTSESVATIEVEVDVNELRIDSTSKPGEVAVQSFDEQEESINDTAES</sequence>
<dbReference type="Proteomes" id="UP001432322">
    <property type="component" value="Unassembled WGS sequence"/>
</dbReference>
<organism evidence="2 3">
    <name type="scientific">Pristionchus fissidentatus</name>
    <dbReference type="NCBI Taxonomy" id="1538716"/>
    <lineage>
        <taxon>Eukaryota</taxon>
        <taxon>Metazoa</taxon>
        <taxon>Ecdysozoa</taxon>
        <taxon>Nematoda</taxon>
        <taxon>Chromadorea</taxon>
        <taxon>Rhabditida</taxon>
        <taxon>Rhabditina</taxon>
        <taxon>Diplogasteromorpha</taxon>
        <taxon>Diplogasteroidea</taxon>
        <taxon>Neodiplogasteridae</taxon>
        <taxon>Pristionchus</taxon>
    </lineage>
</organism>
<protein>
    <submittedName>
        <fullName evidence="2">Uncharacterized protein</fullName>
    </submittedName>
</protein>